<evidence type="ECO:0000313" key="3">
    <source>
        <dbReference type="Proteomes" id="UP000006729"/>
    </source>
</evidence>
<accession>B9GXQ5</accession>
<dbReference type="Proteomes" id="UP000006729">
    <property type="component" value="Chromosome 3"/>
</dbReference>
<evidence type="ECO:0000313" key="2">
    <source>
        <dbReference type="EMBL" id="PNT44114.1"/>
    </source>
</evidence>
<protein>
    <submittedName>
        <fullName evidence="2">Uncharacterized protein</fullName>
    </submittedName>
</protein>
<proteinExistence type="predicted"/>
<organism evidence="2 3">
    <name type="scientific">Populus trichocarpa</name>
    <name type="common">Western balsam poplar</name>
    <name type="synonym">Populus balsamifera subsp. trichocarpa</name>
    <dbReference type="NCBI Taxonomy" id="3694"/>
    <lineage>
        <taxon>Eukaryota</taxon>
        <taxon>Viridiplantae</taxon>
        <taxon>Streptophyta</taxon>
        <taxon>Embryophyta</taxon>
        <taxon>Tracheophyta</taxon>
        <taxon>Spermatophyta</taxon>
        <taxon>Magnoliopsida</taxon>
        <taxon>eudicotyledons</taxon>
        <taxon>Gunneridae</taxon>
        <taxon>Pentapetalae</taxon>
        <taxon>rosids</taxon>
        <taxon>fabids</taxon>
        <taxon>Malpighiales</taxon>
        <taxon>Salicaceae</taxon>
        <taxon>Saliceae</taxon>
        <taxon>Populus</taxon>
    </lineage>
</organism>
<dbReference type="EMBL" id="CM009292">
    <property type="protein sequence ID" value="PNT44114.1"/>
    <property type="molecule type" value="Genomic_DNA"/>
</dbReference>
<reference evidence="2 3" key="1">
    <citation type="journal article" date="2006" name="Science">
        <title>The genome of black cottonwood, Populus trichocarpa (Torr. &amp; Gray).</title>
        <authorList>
            <person name="Tuskan G.A."/>
            <person name="Difazio S."/>
            <person name="Jansson S."/>
            <person name="Bohlmann J."/>
            <person name="Grigoriev I."/>
            <person name="Hellsten U."/>
            <person name="Putnam N."/>
            <person name="Ralph S."/>
            <person name="Rombauts S."/>
            <person name="Salamov A."/>
            <person name="Schein J."/>
            <person name="Sterck L."/>
            <person name="Aerts A."/>
            <person name="Bhalerao R.R."/>
            <person name="Bhalerao R.P."/>
            <person name="Blaudez D."/>
            <person name="Boerjan W."/>
            <person name="Brun A."/>
            <person name="Brunner A."/>
            <person name="Busov V."/>
            <person name="Campbell M."/>
            <person name="Carlson J."/>
            <person name="Chalot M."/>
            <person name="Chapman J."/>
            <person name="Chen G.L."/>
            <person name="Cooper D."/>
            <person name="Coutinho P.M."/>
            <person name="Couturier J."/>
            <person name="Covert S."/>
            <person name="Cronk Q."/>
            <person name="Cunningham R."/>
            <person name="Davis J."/>
            <person name="Degroeve S."/>
            <person name="Dejardin A."/>
            <person name="Depamphilis C."/>
            <person name="Detter J."/>
            <person name="Dirks B."/>
            <person name="Dubchak I."/>
            <person name="Duplessis S."/>
            <person name="Ehlting J."/>
            <person name="Ellis B."/>
            <person name="Gendler K."/>
            <person name="Goodstein D."/>
            <person name="Gribskov M."/>
            <person name="Grimwood J."/>
            <person name="Groover A."/>
            <person name="Gunter L."/>
            <person name="Hamberger B."/>
            <person name="Heinze B."/>
            <person name="Helariutta Y."/>
            <person name="Henrissat B."/>
            <person name="Holligan D."/>
            <person name="Holt R."/>
            <person name="Huang W."/>
            <person name="Islam-Faridi N."/>
            <person name="Jones S."/>
            <person name="Jones-Rhoades M."/>
            <person name="Jorgensen R."/>
            <person name="Joshi C."/>
            <person name="Kangasjarvi J."/>
            <person name="Karlsson J."/>
            <person name="Kelleher C."/>
            <person name="Kirkpatrick R."/>
            <person name="Kirst M."/>
            <person name="Kohler A."/>
            <person name="Kalluri U."/>
            <person name="Larimer F."/>
            <person name="Leebens-Mack J."/>
            <person name="Leple J.C."/>
            <person name="Locascio P."/>
            <person name="Lou Y."/>
            <person name="Lucas S."/>
            <person name="Martin F."/>
            <person name="Montanini B."/>
            <person name="Napoli C."/>
            <person name="Nelson D.R."/>
            <person name="Nelson C."/>
            <person name="Nieminen K."/>
            <person name="Nilsson O."/>
            <person name="Pereda V."/>
            <person name="Peter G."/>
            <person name="Philippe R."/>
            <person name="Pilate G."/>
            <person name="Poliakov A."/>
            <person name="Razumovskaya J."/>
            <person name="Richardson P."/>
            <person name="Rinaldi C."/>
            <person name="Ritland K."/>
            <person name="Rouze P."/>
            <person name="Ryaboy D."/>
            <person name="Schmutz J."/>
            <person name="Schrader J."/>
            <person name="Segerman B."/>
            <person name="Shin H."/>
            <person name="Siddiqui A."/>
            <person name="Sterky F."/>
            <person name="Terry A."/>
            <person name="Tsai C.J."/>
            <person name="Uberbacher E."/>
            <person name="Unneberg P."/>
            <person name="Vahala J."/>
            <person name="Wall K."/>
            <person name="Wessler S."/>
            <person name="Yang G."/>
            <person name="Yin T."/>
            <person name="Douglas C."/>
            <person name="Marra M."/>
            <person name="Sandberg G."/>
            <person name="Van de Peer Y."/>
            <person name="Rokhsar D."/>
        </authorList>
    </citation>
    <scope>NUCLEOTIDE SEQUENCE [LARGE SCALE GENOMIC DNA]</scope>
    <source>
        <strain evidence="3">cv. Nisqually</strain>
    </source>
</reference>
<dbReference type="InParanoid" id="B9GXQ5"/>
<name>B9GXQ5_POPTR</name>
<evidence type="ECO:0000256" key="1">
    <source>
        <dbReference type="SAM" id="MobiDB-lite"/>
    </source>
</evidence>
<dbReference type="HOGENOM" id="CLU_2444961_0_0_1"/>
<feature type="compositionally biased region" description="Low complexity" evidence="1">
    <location>
        <begin position="55"/>
        <end position="66"/>
    </location>
</feature>
<keyword evidence="3" id="KW-1185">Reference proteome</keyword>
<gene>
    <name evidence="2" type="ORF">POPTR_003G070300</name>
</gene>
<dbReference type="AlphaFoldDB" id="B9GXQ5"/>
<feature type="region of interest" description="Disordered" evidence="1">
    <location>
        <begin position="55"/>
        <end position="78"/>
    </location>
</feature>
<sequence length="117" mass="12924">MAKAWEQLLGYGQLAHHQTVNFFKAQRMTNFTYTCYSAVPAGRLELQNYAVASSKSHHGVSSPSSGAIEGGARGNASPLANQDELSVIAYDSEDVEEQKELLQTNTNFWVENRREDG</sequence>